<organism evidence="2 3">
    <name type="scientific">Pragia fontium</name>
    <dbReference type="NCBI Taxonomy" id="82985"/>
    <lineage>
        <taxon>Bacteria</taxon>
        <taxon>Pseudomonadati</taxon>
        <taxon>Pseudomonadota</taxon>
        <taxon>Gammaproteobacteria</taxon>
        <taxon>Enterobacterales</taxon>
        <taxon>Budviciaceae</taxon>
        <taxon>Pragia</taxon>
    </lineage>
</organism>
<name>A0ABQ5LLE8_9GAMM</name>
<dbReference type="RefSeq" id="WP_047782174.1">
    <property type="nucleotide sequence ID" value="NZ_BRLJ01000011.1"/>
</dbReference>
<evidence type="ECO:0000313" key="2">
    <source>
        <dbReference type="EMBL" id="GKX64457.1"/>
    </source>
</evidence>
<comment type="caution">
    <text evidence="2">The sequence shown here is derived from an EMBL/GenBank/DDBJ whole genome shotgun (WGS) entry which is preliminary data.</text>
</comment>
<gene>
    <name evidence="2" type="ORF">SOASR032_30260</name>
</gene>
<accession>A0ABQ5LLE8</accession>
<dbReference type="Pfam" id="PF13698">
    <property type="entry name" value="DUF4156"/>
    <property type="match status" value="1"/>
</dbReference>
<reference evidence="2" key="1">
    <citation type="submission" date="2022-06" db="EMBL/GenBank/DDBJ databases">
        <title>Draft genome sequences of Pragia fontium str. JCM24417.</title>
        <authorList>
            <person name="Wakabayashi Y."/>
            <person name="Kojima K."/>
        </authorList>
    </citation>
    <scope>NUCLEOTIDE SEQUENCE</scope>
    <source>
        <strain evidence="2">JCM 24417</strain>
    </source>
</reference>
<dbReference type="PROSITE" id="PS51257">
    <property type="entry name" value="PROKAR_LIPOPROTEIN"/>
    <property type="match status" value="1"/>
</dbReference>
<keyword evidence="1" id="KW-0732">Signal</keyword>
<dbReference type="Proteomes" id="UP001059610">
    <property type="component" value="Unassembled WGS sequence"/>
</dbReference>
<feature type="signal peptide" evidence="1">
    <location>
        <begin position="1"/>
        <end position="22"/>
    </location>
</feature>
<evidence type="ECO:0000313" key="3">
    <source>
        <dbReference type="Proteomes" id="UP001059610"/>
    </source>
</evidence>
<keyword evidence="3" id="KW-1185">Reference proteome</keyword>
<sequence>MQNKLFLGLAAATLLLAGCSSSNPLSGAGQQVRLADDKPGAECQLLGSAEGSQSNWLSGANSEYDSVSSATNELRNKAAAMGGNVLYGVSGQGPSFLSDFVPLDSKVSGQVYRCPN</sequence>
<evidence type="ECO:0000256" key="1">
    <source>
        <dbReference type="SAM" id="SignalP"/>
    </source>
</evidence>
<dbReference type="EMBL" id="BRLJ01000011">
    <property type="protein sequence ID" value="GKX64457.1"/>
    <property type="molecule type" value="Genomic_DNA"/>
</dbReference>
<dbReference type="InterPro" id="IPR025294">
    <property type="entry name" value="DUF4156"/>
</dbReference>
<feature type="chain" id="PRO_5046892865" evidence="1">
    <location>
        <begin position="23"/>
        <end position="116"/>
    </location>
</feature>
<proteinExistence type="predicted"/>
<protein>
    <submittedName>
        <fullName evidence="2">Membrane protein</fullName>
    </submittedName>
</protein>